<name>A0A3M6R0B0_9BURK</name>
<accession>A0A3M6R0B0</accession>
<dbReference type="RefSeq" id="WP_122226738.1">
    <property type="nucleotide sequence ID" value="NZ_RDQO01000001.1"/>
</dbReference>
<gene>
    <name evidence="3" type="ORF">D8I35_05975</name>
</gene>
<feature type="transmembrane region" description="Helical" evidence="1">
    <location>
        <begin position="12"/>
        <end position="31"/>
    </location>
</feature>
<evidence type="ECO:0000259" key="2">
    <source>
        <dbReference type="Pfam" id="PF11127"/>
    </source>
</evidence>
<evidence type="ECO:0000313" key="3">
    <source>
        <dbReference type="EMBL" id="RMX08613.1"/>
    </source>
</evidence>
<keyword evidence="1" id="KW-0472">Membrane</keyword>
<sequence length="69" mass="7302">MKSNVGGIDRVLRVVVGAVLLGLAAKGIVGWWGWLGIVPLLTGLVGFCPLYPLLGLNTCSLKKAKRVDQ</sequence>
<feature type="transmembrane region" description="Helical" evidence="1">
    <location>
        <begin position="37"/>
        <end position="56"/>
    </location>
</feature>
<organism evidence="3 4">
    <name type="scientific">Corticibacter populi</name>
    <dbReference type="NCBI Taxonomy" id="1550736"/>
    <lineage>
        <taxon>Bacteria</taxon>
        <taxon>Pseudomonadati</taxon>
        <taxon>Pseudomonadota</taxon>
        <taxon>Betaproteobacteria</taxon>
        <taxon>Burkholderiales</taxon>
        <taxon>Comamonadaceae</taxon>
        <taxon>Corticibacter</taxon>
    </lineage>
</organism>
<comment type="caution">
    <text evidence="3">The sequence shown here is derived from an EMBL/GenBank/DDBJ whole genome shotgun (WGS) entry which is preliminary data.</text>
</comment>
<dbReference type="InterPro" id="IPR021309">
    <property type="entry name" value="YgaP-like_TM"/>
</dbReference>
<feature type="domain" description="Inner membrane protein YgaP-like transmembrane" evidence="2">
    <location>
        <begin position="1"/>
        <end position="61"/>
    </location>
</feature>
<keyword evidence="1" id="KW-1133">Transmembrane helix</keyword>
<evidence type="ECO:0000256" key="1">
    <source>
        <dbReference type="SAM" id="Phobius"/>
    </source>
</evidence>
<dbReference type="EMBL" id="RDQO01000001">
    <property type="protein sequence ID" value="RMX08613.1"/>
    <property type="molecule type" value="Genomic_DNA"/>
</dbReference>
<dbReference type="Proteomes" id="UP000278006">
    <property type="component" value="Unassembled WGS sequence"/>
</dbReference>
<proteinExistence type="predicted"/>
<evidence type="ECO:0000313" key="4">
    <source>
        <dbReference type="Proteomes" id="UP000278006"/>
    </source>
</evidence>
<keyword evidence="4" id="KW-1185">Reference proteome</keyword>
<reference evidence="3 4" key="1">
    <citation type="submission" date="2018-10" db="EMBL/GenBank/DDBJ databases">
        <title>Draft genome of Cortibacter populi DSM10536.</title>
        <authorList>
            <person name="Bernier A.-M."/>
            <person name="Bernard K."/>
        </authorList>
    </citation>
    <scope>NUCLEOTIDE SEQUENCE [LARGE SCALE GENOMIC DNA]</scope>
    <source>
        <strain evidence="3 4">DSM 105136</strain>
    </source>
</reference>
<dbReference type="AlphaFoldDB" id="A0A3M6R0B0"/>
<protein>
    <submittedName>
        <fullName evidence="3">DUF2892 domain-containing protein</fullName>
    </submittedName>
</protein>
<dbReference type="Pfam" id="PF11127">
    <property type="entry name" value="YgaP-like_TM"/>
    <property type="match status" value="1"/>
</dbReference>
<keyword evidence="1" id="KW-0812">Transmembrane</keyword>